<dbReference type="Proteomes" id="UP000236161">
    <property type="component" value="Unassembled WGS sequence"/>
</dbReference>
<evidence type="ECO:0000313" key="2">
    <source>
        <dbReference type="Proteomes" id="UP000236161"/>
    </source>
</evidence>
<proteinExistence type="predicted"/>
<dbReference type="AlphaFoldDB" id="A0A2I0AT98"/>
<evidence type="ECO:0000313" key="1">
    <source>
        <dbReference type="EMBL" id="PKA58773.1"/>
    </source>
</evidence>
<reference evidence="1 2" key="1">
    <citation type="journal article" date="2017" name="Nature">
        <title>The Apostasia genome and the evolution of orchids.</title>
        <authorList>
            <person name="Zhang G.Q."/>
            <person name="Liu K.W."/>
            <person name="Li Z."/>
            <person name="Lohaus R."/>
            <person name="Hsiao Y.Y."/>
            <person name="Niu S.C."/>
            <person name="Wang J.Y."/>
            <person name="Lin Y.C."/>
            <person name="Xu Q."/>
            <person name="Chen L.J."/>
            <person name="Yoshida K."/>
            <person name="Fujiwara S."/>
            <person name="Wang Z.W."/>
            <person name="Zhang Y.Q."/>
            <person name="Mitsuda N."/>
            <person name="Wang M."/>
            <person name="Liu G.H."/>
            <person name="Pecoraro L."/>
            <person name="Huang H.X."/>
            <person name="Xiao X.J."/>
            <person name="Lin M."/>
            <person name="Wu X.Y."/>
            <person name="Wu W.L."/>
            <person name="Chen Y.Y."/>
            <person name="Chang S.B."/>
            <person name="Sakamoto S."/>
            <person name="Ohme-Takagi M."/>
            <person name="Yagi M."/>
            <person name="Zeng S.J."/>
            <person name="Shen C.Y."/>
            <person name="Yeh C.M."/>
            <person name="Luo Y.B."/>
            <person name="Tsai W.C."/>
            <person name="Van de Peer Y."/>
            <person name="Liu Z.J."/>
        </authorList>
    </citation>
    <scope>NUCLEOTIDE SEQUENCE [LARGE SCALE GENOMIC DNA]</scope>
    <source>
        <strain evidence="2">cv. Shenzhen</strain>
        <tissue evidence="1">Stem</tissue>
    </source>
</reference>
<sequence length="63" mass="7611">MGNYPLRWAFGRAGRSLKWASQLIWAGWRQHQRWAFKRAWQNHKPQFPHGRILFIKIPQPLST</sequence>
<protein>
    <submittedName>
        <fullName evidence="1">Uncharacterized protein</fullName>
    </submittedName>
</protein>
<keyword evidence="2" id="KW-1185">Reference proteome</keyword>
<accession>A0A2I0AT98</accession>
<dbReference type="EMBL" id="KZ451950">
    <property type="protein sequence ID" value="PKA58773.1"/>
    <property type="molecule type" value="Genomic_DNA"/>
</dbReference>
<gene>
    <name evidence="1" type="ORF">AXF42_Ash000866</name>
</gene>
<organism evidence="1 2">
    <name type="scientific">Apostasia shenzhenica</name>
    <dbReference type="NCBI Taxonomy" id="1088818"/>
    <lineage>
        <taxon>Eukaryota</taxon>
        <taxon>Viridiplantae</taxon>
        <taxon>Streptophyta</taxon>
        <taxon>Embryophyta</taxon>
        <taxon>Tracheophyta</taxon>
        <taxon>Spermatophyta</taxon>
        <taxon>Magnoliopsida</taxon>
        <taxon>Liliopsida</taxon>
        <taxon>Asparagales</taxon>
        <taxon>Orchidaceae</taxon>
        <taxon>Apostasioideae</taxon>
        <taxon>Apostasia</taxon>
    </lineage>
</organism>
<name>A0A2I0AT98_9ASPA</name>